<proteinExistence type="predicted"/>
<feature type="region of interest" description="Disordered" evidence="1">
    <location>
        <begin position="230"/>
        <end position="254"/>
    </location>
</feature>
<organism evidence="2 3">
    <name type="scientific">Lactuca virosa</name>
    <dbReference type="NCBI Taxonomy" id="75947"/>
    <lineage>
        <taxon>Eukaryota</taxon>
        <taxon>Viridiplantae</taxon>
        <taxon>Streptophyta</taxon>
        <taxon>Embryophyta</taxon>
        <taxon>Tracheophyta</taxon>
        <taxon>Spermatophyta</taxon>
        <taxon>Magnoliopsida</taxon>
        <taxon>eudicotyledons</taxon>
        <taxon>Gunneridae</taxon>
        <taxon>Pentapetalae</taxon>
        <taxon>asterids</taxon>
        <taxon>campanulids</taxon>
        <taxon>Asterales</taxon>
        <taxon>Asteraceae</taxon>
        <taxon>Cichorioideae</taxon>
        <taxon>Cichorieae</taxon>
        <taxon>Lactucinae</taxon>
        <taxon>Lactuca</taxon>
    </lineage>
</organism>
<comment type="caution">
    <text evidence="2">The sequence shown here is derived from an EMBL/GenBank/DDBJ whole genome shotgun (WGS) entry which is preliminary data.</text>
</comment>
<protein>
    <submittedName>
        <fullName evidence="2">Uncharacterized protein</fullName>
    </submittedName>
</protein>
<dbReference type="PANTHER" id="PTHR33130">
    <property type="entry name" value="PUTATIVE (DUF1639)-RELATED"/>
    <property type="match status" value="1"/>
</dbReference>
<dbReference type="PANTHER" id="PTHR33130:SF42">
    <property type="entry name" value="O-ACYLTRANSFERASE, PUTATIVE (DUF1639)-RELATED"/>
    <property type="match status" value="1"/>
</dbReference>
<dbReference type="InterPro" id="IPR012438">
    <property type="entry name" value="DUF1639"/>
</dbReference>
<name>A0AAU9PDE9_9ASTR</name>
<evidence type="ECO:0000313" key="2">
    <source>
        <dbReference type="EMBL" id="CAH1447600.1"/>
    </source>
</evidence>
<evidence type="ECO:0000256" key="1">
    <source>
        <dbReference type="SAM" id="MobiDB-lite"/>
    </source>
</evidence>
<dbReference type="EMBL" id="CAKMRJ010005531">
    <property type="protein sequence ID" value="CAH1447600.1"/>
    <property type="molecule type" value="Genomic_DNA"/>
</dbReference>
<gene>
    <name evidence="2" type="ORF">LVIROSA_LOCUS33201</name>
</gene>
<dbReference type="Pfam" id="PF07797">
    <property type="entry name" value="DUF1639"/>
    <property type="match status" value="1"/>
</dbReference>
<accession>A0AAU9PDE9</accession>
<evidence type="ECO:0000313" key="3">
    <source>
        <dbReference type="Proteomes" id="UP001157418"/>
    </source>
</evidence>
<feature type="region of interest" description="Disordered" evidence="1">
    <location>
        <begin position="110"/>
        <end position="137"/>
    </location>
</feature>
<keyword evidence="3" id="KW-1185">Reference proteome</keyword>
<sequence>MEKIDKRGGCKQQAETTTDLFLRWGNKKRLRCVRVREPDDTADTSFAVSGRRRNRRKINSHFVTFSSDNENREPSLQPPSTRLTRIFLMDLMSASSKIYNIRNFQKNHGDQMTAEASTTLRSESNRKSSSDKEDKYTTRGCAAAGMVEKPKVSSLDGGGGVDEGCCKSKHVWPKLYIALTSKEKEEDFMAMKGCKLPHRPKKRAKIIQRTLLLVSPGAWLTDMCQERYEVREKKSTKKKPTGLKAMGSVESDSE</sequence>
<dbReference type="AlphaFoldDB" id="A0AAU9PDE9"/>
<dbReference type="Proteomes" id="UP001157418">
    <property type="component" value="Unassembled WGS sequence"/>
</dbReference>
<feature type="compositionally biased region" description="Basic and acidic residues" evidence="1">
    <location>
        <begin position="123"/>
        <end position="137"/>
    </location>
</feature>
<reference evidence="2 3" key="1">
    <citation type="submission" date="2022-01" db="EMBL/GenBank/DDBJ databases">
        <authorList>
            <person name="Xiong W."/>
            <person name="Schranz E."/>
        </authorList>
    </citation>
    <scope>NUCLEOTIDE SEQUENCE [LARGE SCALE GENOMIC DNA]</scope>
</reference>